<keyword evidence="5" id="KW-0722">Serine protease inhibitor</keyword>
<feature type="signal peptide" evidence="7">
    <location>
        <begin position="1"/>
        <end position="25"/>
    </location>
</feature>
<evidence type="ECO:0000256" key="3">
    <source>
        <dbReference type="ARBA" id="ARBA00022525"/>
    </source>
</evidence>
<keyword evidence="7" id="KW-0732">Signal</keyword>
<evidence type="ECO:0000256" key="6">
    <source>
        <dbReference type="ARBA" id="ARBA00023157"/>
    </source>
</evidence>
<keyword evidence="6" id="KW-1015">Disulfide bond</keyword>
<dbReference type="RefSeq" id="WP_344118383.1">
    <property type="nucleotide sequence ID" value="NZ_BAAABW010000016.1"/>
</dbReference>
<feature type="domain" description="Subtilisin inhibitor" evidence="8">
    <location>
        <begin position="49"/>
        <end position="117"/>
    </location>
</feature>
<dbReference type="SUPFAM" id="SSF55399">
    <property type="entry name" value="Subtilisin inhibitor"/>
    <property type="match status" value="1"/>
</dbReference>
<comment type="similarity">
    <text evidence="2">Belongs to the protease inhibitor I16 (SSI) family.</text>
</comment>
<keyword evidence="4" id="KW-0646">Protease inhibitor</keyword>
<keyword evidence="3" id="KW-0964">Secreted</keyword>
<proteinExistence type="inferred from homology"/>
<evidence type="ECO:0000313" key="10">
    <source>
        <dbReference type="Proteomes" id="UP001500063"/>
    </source>
</evidence>
<evidence type="ECO:0000256" key="2">
    <source>
        <dbReference type="ARBA" id="ARBA00010472"/>
    </source>
</evidence>
<sequence>MLLRRLALTAAALAPALLAAPAVSAAPLPLPQPGTGGDHLTVTVTEAGHLDGRFELYCHPAGGTHRHPKEACEQLDKQTHWGKDLFAPVPRNQICTMIYSGPQRAHVSGRWAGRPVDTDFNRTNGCETARWNRFSELLGNPEVSDED</sequence>
<comment type="subcellular location">
    <subcellularLocation>
        <location evidence="1">Secreted</location>
    </subcellularLocation>
</comment>
<gene>
    <name evidence="9" type="ORF">GCM10010319_31930</name>
</gene>
<name>A0ABP3GTI1_9ACTN</name>
<evidence type="ECO:0000256" key="5">
    <source>
        <dbReference type="ARBA" id="ARBA00022900"/>
    </source>
</evidence>
<accession>A0ABP3GTI1</accession>
<dbReference type="Pfam" id="PF00720">
    <property type="entry name" value="SSI"/>
    <property type="match status" value="1"/>
</dbReference>
<dbReference type="InterPro" id="IPR036819">
    <property type="entry name" value="Subtilisin_inhibitor-like_sf"/>
</dbReference>
<feature type="chain" id="PRO_5047200437" description="Subtilisin inhibitor domain-containing protein" evidence="7">
    <location>
        <begin position="26"/>
        <end position="147"/>
    </location>
</feature>
<evidence type="ECO:0000313" key="9">
    <source>
        <dbReference type="EMBL" id="GAA0352423.1"/>
    </source>
</evidence>
<dbReference type="Gene3D" id="3.30.350.10">
    <property type="entry name" value="Subtilisin inhibitor-like"/>
    <property type="match status" value="1"/>
</dbReference>
<keyword evidence="10" id="KW-1185">Reference proteome</keyword>
<evidence type="ECO:0000259" key="8">
    <source>
        <dbReference type="Pfam" id="PF00720"/>
    </source>
</evidence>
<dbReference type="Proteomes" id="UP001500063">
    <property type="component" value="Unassembled WGS sequence"/>
</dbReference>
<evidence type="ECO:0000256" key="1">
    <source>
        <dbReference type="ARBA" id="ARBA00004613"/>
    </source>
</evidence>
<organism evidence="9 10">
    <name type="scientific">Streptomyces blastmyceticus</name>
    <dbReference type="NCBI Taxonomy" id="68180"/>
    <lineage>
        <taxon>Bacteria</taxon>
        <taxon>Bacillati</taxon>
        <taxon>Actinomycetota</taxon>
        <taxon>Actinomycetes</taxon>
        <taxon>Kitasatosporales</taxon>
        <taxon>Streptomycetaceae</taxon>
        <taxon>Streptomyces</taxon>
    </lineage>
</organism>
<reference evidence="10" key="1">
    <citation type="journal article" date="2019" name="Int. J. Syst. Evol. Microbiol.">
        <title>The Global Catalogue of Microorganisms (GCM) 10K type strain sequencing project: providing services to taxonomists for standard genome sequencing and annotation.</title>
        <authorList>
            <consortium name="The Broad Institute Genomics Platform"/>
            <consortium name="The Broad Institute Genome Sequencing Center for Infectious Disease"/>
            <person name="Wu L."/>
            <person name="Ma J."/>
        </authorList>
    </citation>
    <scope>NUCLEOTIDE SEQUENCE [LARGE SCALE GENOMIC DNA]</scope>
    <source>
        <strain evidence="10">JCM 4565</strain>
    </source>
</reference>
<dbReference type="InterPro" id="IPR023549">
    <property type="entry name" value="Subtilisin_inhibitor"/>
</dbReference>
<evidence type="ECO:0000256" key="4">
    <source>
        <dbReference type="ARBA" id="ARBA00022690"/>
    </source>
</evidence>
<evidence type="ECO:0000256" key="7">
    <source>
        <dbReference type="SAM" id="SignalP"/>
    </source>
</evidence>
<dbReference type="EMBL" id="BAAABW010000016">
    <property type="protein sequence ID" value="GAA0352423.1"/>
    <property type="molecule type" value="Genomic_DNA"/>
</dbReference>
<protein>
    <recommendedName>
        <fullName evidence="8">Subtilisin inhibitor domain-containing protein</fullName>
    </recommendedName>
</protein>
<comment type="caution">
    <text evidence="9">The sequence shown here is derived from an EMBL/GenBank/DDBJ whole genome shotgun (WGS) entry which is preliminary data.</text>
</comment>